<dbReference type="SUPFAM" id="SSF48452">
    <property type="entry name" value="TPR-like"/>
    <property type="match status" value="2"/>
</dbReference>
<evidence type="ECO:0000313" key="3">
    <source>
        <dbReference type="EMBL" id="AKC86628.1"/>
    </source>
</evidence>
<dbReference type="KEGG" id="psuw:WQ53_07450"/>
<dbReference type="OrthoDB" id="5965059at2"/>
<dbReference type="EMBL" id="CP011144">
    <property type="protein sequence ID" value="AKC86628.1"/>
    <property type="molecule type" value="Genomic_DNA"/>
</dbReference>
<dbReference type="RefSeq" id="WP_052631552.1">
    <property type="nucleotide sequence ID" value="NZ_CP011144.1"/>
</dbReference>
<evidence type="ECO:0000256" key="2">
    <source>
        <dbReference type="ARBA" id="ARBA00022803"/>
    </source>
</evidence>
<sequence length="689" mass="74009">MQERIQEALRRDAVDEALALAQDWVAQAPDDARAQRILSAVLARSGDPAAALVALDQAMLLAPEDAGLHFERALLLLRTSDPGAAGEALGQSLGLDPNHLPSYLAQAHMALARDDLDEAERISRTAARIDADDPRLVALDALVALRRGNTDHALALASAASVQLRDDPQLLSTLGFGYLAKRHWAFAEQAFRRTAELLPDARALQPVLAQLAAAQGRPDEAVDLLVPLLEDPATDTAALRRSAGLFALQAGRGEQAMSLLRRSLAQQPDDRVVLGGLLALWRERGDRDDAVATLEAALATSREVGDLWAARLALEPAGTAEGERVLERWLQAMPEHVPALETALFARDRAGDREGVERCARRLLELQAGHPAAEQFLVESLFVDDPDAALARVRAMLVRPSAEGGQAAVRSWLGHLLDRAGRPAEALAEWQSLHGDFRTGRLPLPEYVGLGADGWPILATPASAESRPLLVWGLPGSGIERVVETLAGAGGPVRHDRFGSAPPADPLQSPLAARALRDGQLDPAALVAQWREQLPLRGVDDGNVVDWLPWWDNALLLALCPHLPEGLLLTTLRDPRDMLLDWLATGSPVPLALESPAAAADWLAQGLEQVAELHEQSPYPHLLLRVDDVLDSPPALAALVGQALGIQLPLPAPVPRRLPPGRWRAYAEVLAVPFARLAPVAARLGYPEA</sequence>
<dbReference type="Proteomes" id="UP000033067">
    <property type="component" value="Chromosome"/>
</dbReference>
<keyword evidence="1" id="KW-0677">Repeat</keyword>
<reference evidence="3 4" key="1">
    <citation type="journal article" date="2015" name="Genome Announc.">
        <title>Complete Genome Sequence of Pseudoxanthomonas suwonensis Strain J1, a Cellulose-Degrading Bacterium Isolated from Leaf- and Wood-Enriched Soil.</title>
        <authorList>
            <person name="Hou L."/>
            <person name="Jiang J."/>
            <person name="Xu Z."/>
            <person name="Zhou Y."/>
            <person name="Leung F.C."/>
        </authorList>
    </citation>
    <scope>NUCLEOTIDE SEQUENCE [LARGE SCALE GENOMIC DNA]</scope>
    <source>
        <strain evidence="3 4">J1</strain>
    </source>
</reference>
<dbReference type="Gene3D" id="1.25.40.10">
    <property type="entry name" value="Tetratricopeptide repeat domain"/>
    <property type="match status" value="3"/>
</dbReference>
<dbReference type="PANTHER" id="PTHR45586:SF1">
    <property type="entry name" value="LIPOPOLYSACCHARIDE ASSEMBLY PROTEIN B"/>
    <property type="match status" value="1"/>
</dbReference>
<dbReference type="InterPro" id="IPR051012">
    <property type="entry name" value="CellSynth/LPSAsmb/PSIAsmb"/>
</dbReference>
<proteinExistence type="predicted"/>
<dbReference type="AlphaFoldDB" id="A0A0E3Z189"/>
<dbReference type="PANTHER" id="PTHR45586">
    <property type="entry name" value="TPR REPEAT-CONTAINING PROTEIN PA4667"/>
    <property type="match status" value="1"/>
</dbReference>
<dbReference type="PATRIC" id="fig|314722.6.peg.1595"/>
<protein>
    <submittedName>
        <fullName evidence="3">Uncharacterized protein</fullName>
    </submittedName>
</protein>
<organism evidence="3 4">
    <name type="scientific">Pseudoxanthomonas suwonensis</name>
    <dbReference type="NCBI Taxonomy" id="314722"/>
    <lineage>
        <taxon>Bacteria</taxon>
        <taxon>Pseudomonadati</taxon>
        <taxon>Pseudomonadota</taxon>
        <taxon>Gammaproteobacteria</taxon>
        <taxon>Lysobacterales</taxon>
        <taxon>Lysobacteraceae</taxon>
        <taxon>Pseudoxanthomonas</taxon>
    </lineage>
</organism>
<keyword evidence="2" id="KW-0802">TPR repeat</keyword>
<gene>
    <name evidence="3" type="ORF">WQ53_07450</name>
</gene>
<dbReference type="InterPro" id="IPR011990">
    <property type="entry name" value="TPR-like_helical_dom_sf"/>
</dbReference>
<dbReference type="Pfam" id="PF14559">
    <property type="entry name" value="TPR_19"/>
    <property type="match status" value="1"/>
</dbReference>
<dbReference type="SMART" id="SM00028">
    <property type="entry name" value="TPR"/>
    <property type="match status" value="5"/>
</dbReference>
<name>A0A0E3Z189_9GAMM</name>
<evidence type="ECO:0000313" key="4">
    <source>
        <dbReference type="Proteomes" id="UP000033067"/>
    </source>
</evidence>
<accession>A0A0E3Z189</accession>
<evidence type="ECO:0000256" key="1">
    <source>
        <dbReference type="ARBA" id="ARBA00022737"/>
    </source>
</evidence>
<dbReference type="InterPro" id="IPR019734">
    <property type="entry name" value="TPR_rpt"/>
</dbReference>
<keyword evidence="4" id="KW-1185">Reference proteome</keyword>